<accession>A0A4D7DI58</accession>
<evidence type="ECO:0000313" key="1">
    <source>
        <dbReference type="EMBL" id="QCI96923.1"/>
    </source>
</evidence>
<organism evidence="1 3">
    <name type="scientific">Agrobacterium larrymoorei</name>
    <dbReference type="NCBI Taxonomy" id="160699"/>
    <lineage>
        <taxon>Bacteria</taxon>
        <taxon>Pseudomonadati</taxon>
        <taxon>Pseudomonadota</taxon>
        <taxon>Alphaproteobacteria</taxon>
        <taxon>Hyphomicrobiales</taxon>
        <taxon>Rhizobiaceae</taxon>
        <taxon>Rhizobium/Agrobacterium group</taxon>
        <taxon>Agrobacterium</taxon>
    </lineage>
</organism>
<sequence length="486" mass="53893">MKYLAPLTALVLIVIFLGGGLWGKLYVPQPVAQTQTEQAVPDSWTFTAANGRKAEVSMPVLQRFHYPGDAAFCAKAKELMAASIGTSKPIGPCQMQEALNAADRAQQLAEAATQLPLLTMTDDEGEADSIKEDPAAFSLSALREAMETVPRNAPDLALSILEHYWAVTIVKTPERYYNPAFLFKDAFITEVAETRFALCRLTDDKECMTKMPPDAANALETVGRWKSDIGKLMLSIELTEADHARNKPDNPTLEIYYAQDLAGSYGYASEIAEGDGKLTYLRRGITALEEVYGRYRDQVDAETRESLTGSLGTNYGRVAFISRQKPDVEKALEFDRQTARQEKQLYGQESWETLSNLGDSHLLRGEVFGTEDDLRKGLEIQQSALGKVEAENSDDGKRYVTMKLAESLVRYAEVDGTELSREKRVEMLNQGKQMATAMRPIFQETGTTTYENVVDNVVQRANFKLAALGEKSAEAEWTPAPPPVKR</sequence>
<name>A0A4D7DI58_9HYPH</name>
<dbReference type="AlphaFoldDB" id="A0A4D7DI58"/>
<evidence type="ECO:0000313" key="2">
    <source>
        <dbReference type="EMBL" id="QYA07650.1"/>
    </source>
</evidence>
<reference evidence="2 4" key="2">
    <citation type="submission" date="2021-03" db="EMBL/GenBank/DDBJ databases">
        <title>Rapid diversification of plasmids in a genus of pathogenic and nitrogen fixing bacteria.</title>
        <authorList>
            <person name="Weisberg A.J."/>
            <person name="Miller M."/>
            <person name="Ream W."/>
            <person name="Grunwald N.J."/>
            <person name="Chang J.H."/>
        </authorList>
    </citation>
    <scope>NUCLEOTIDE SEQUENCE [LARGE SCALE GENOMIC DNA]</scope>
    <source>
        <strain evidence="2 4">AF3.44</strain>
    </source>
</reference>
<dbReference type="EMBL" id="CP039691">
    <property type="protein sequence ID" value="QCI96923.1"/>
    <property type="molecule type" value="Genomic_DNA"/>
</dbReference>
<dbReference type="Proteomes" id="UP000826513">
    <property type="component" value="Chromosome 1"/>
</dbReference>
<dbReference type="EMBL" id="CP072167">
    <property type="protein sequence ID" value="QYA07650.1"/>
    <property type="molecule type" value="Genomic_DNA"/>
</dbReference>
<dbReference type="Proteomes" id="UP000298545">
    <property type="component" value="Chromosome circular"/>
</dbReference>
<dbReference type="OrthoDB" id="8400863at2"/>
<dbReference type="KEGG" id="alf:CFBP5473_02730"/>
<dbReference type="STRING" id="1367849.GCA_000518585_04412"/>
<gene>
    <name evidence="1" type="ORF">CFBP5473_02730</name>
    <name evidence="2" type="ORF">J5285_02660</name>
</gene>
<dbReference type="RefSeq" id="WP_027676925.1">
    <property type="nucleotide sequence ID" value="NZ_CP039691.1"/>
</dbReference>
<protein>
    <submittedName>
        <fullName evidence="1">Uncharacterized protein</fullName>
    </submittedName>
</protein>
<evidence type="ECO:0000313" key="3">
    <source>
        <dbReference type="Proteomes" id="UP000298545"/>
    </source>
</evidence>
<reference evidence="1 3" key="1">
    <citation type="submission" date="2019-04" db="EMBL/GenBank/DDBJ databases">
        <title>Complete genome sequence of Agrobacterium larrymoorei CFBP5473.</title>
        <authorList>
            <person name="Haryono M."/>
            <person name="Chou L."/>
            <person name="Lin Y.-C."/>
            <person name="Lai E.-M."/>
            <person name="Kuo C.-H."/>
        </authorList>
    </citation>
    <scope>NUCLEOTIDE SEQUENCE [LARGE SCALE GENOMIC DNA]</scope>
    <source>
        <strain evidence="1 3">CFBP5473</strain>
    </source>
</reference>
<evidence type="ECO:0000313" key="4">
    <source>
        <dbReference type="Proteomes" id="UP000826513"/>
    </source>
</evidence>
<keyword evidence="4" id="KW-1185">Reference proteome</keyword>
<proteinExistence type="predicted"/>